<sequence>MNVVVNARGVSKGGGTPPFGQHGLSSDRPSAGRQAVPPLKLDSDETSVKSTPVQPEVATTNEVEDQVRGGDRRIARRKSRESRVTVRFDEREHVQLTRVKNRYGLSESGAIRAAVDYLDGAPAPKLVNRDLLRLIGEVNAVGVNVNQLARQGWAGIEPDVDDLRRATATFLALAKELSR</sequence>
<comment type="caution">
    <text evidence="2">The sequence shown here is derived from an EMBL/GenBank/DDBJ whole genome shotgun (WGS) entry which is preliminary data.</text>
</comment>
<proteinExistence type="predicted"/>
<name>G9PDK0_9ACTO</name>
<evidence type="ECO:0000256" key="1">
    <source>
        <dbReference type="SAM" id="MobiDB-lite"/>
    </source>
</evidence>
<organism evidence="2 3">
    <name type="scientific">Actinomyces graevenitzii C83</name>
    <dbReference type="NCBI Taxonomy" id="435830"/>
    <lineage>
        <taxon>Bacteria</taxon>
        <taxon>Bacillati</taxon>
        <taxon>Actinomycetota</taxon>
        <taxon>Actinomycetes</taxon>
        <taxon>Actinomycetales</taxon>
        <taxon>Actinomycetaceae</taxon>
        <taxon>Actinomyces</taxon>
    </lineage>
</organism>
<dbReference type="STRING" id="435830.HMPREF0045_00083"/>
<evidence type="ECO:0000313" key="2">
    <source>
        <dbReference type="EMBL" id="EHM89418.1"/>
    </source>
</evidence>
<dbReference type="Proteomes" id="UP000003822">
    <property type="component" value="Unassembled WGS sequence"/>
</dbReference>
<accession>G9PDK0</accession>
<protein>
    <recommendedName>
        <fullName evidence="4">Bacterial mobilisation domain-containing protein</fullName>
    </recommendedName>
</protein>
<evidence type="ECO:0000313" key="3">
    <source>
        <dbReference type="Proteomes" id="UP000003822"/>
    </source>
</evidence>
<keyword evidence="3" id="KW-1185">Reference proteome</keyword>
<evidence type="ECO:0008006" key="4">
    <source>
        <dbReference type="Google" id="ProtNLM"/>
    </source>
</evidence>
<dbReference type="EMBL" id="ACRN01000001">
    <property type="protein sequence ID" value="EHM89418.1"/>
    <property type="molecule type" value="Genomic_DNA"/>
</dbReference>
<reference evidence="2 3" key="1">
    <citation type="submission" date="2011-10" db="EMBL/GenBank/DDBJ databases">
        <title>The Genome Sequence of Actinomyces graevenitzii C83.</title>
        <authorList>
            <consortium name="The Broad Institute Genome Sequencing Platform"/>
            <consortium name="The Broad Institute Genome Sequencing Center for Infectious Disease"/>
            <person name="Earl A."/>
            <person name="Ward D."/>
            <person name="Feldgarden M."/>
            <person name="Gevers D."/>
            <person name="Sibley C.D."/>
            <person name="Field T.R."/>
            <person name="Grinwis M."/>
            <person name="Eshaghurshan C.S."/>
            <person name="Surette M.G."/>
            <person name="Young S.K."/>
            <person name="Zeng Q."/>
            <person name="Gargeya S."/>
            <person name="Fitzgerald M."/>
            <person name="Haas B."/>
            <person name="Abouelleil A."/>
            <person name="Alvarado L."/>
            <person name="Arachchi H.M."/>
            <person name="Berlin A."/>
            <person name="Brown A."/>
            <person name="Chapman S.B."/>
            <person name="Chen Z."/>
            <person name="Dunbar C."/>
            <person name="Freedman E."/>
            <person name="Gearin G."/>
            <person name="Goldberg J."/>
            <person name="Griggs A."/>
            <person name="Gujja S."/>
            <person name="Heiman D."/>
            <person name="Howarth C."/>
            <person name="Larson L."/>
            <person name="Lui A."/>
            <person name="MacDonald P.J.P."/>
            <person name="Montmayeur A."/>
            <person name="Murphy C."/>
            <person name="Neiman D."/>
            <person name="Pearson M."/>
            <person name="Priest M."/>
            <person name="Roberts A."/>
            <person name="Saif S."/>
            <person name="Shea T."/>
            <person name="Shenoy N."/>
            <person name="Sisk P."/>
            <person name="Stolte C."/>
            <person name="Sykes S."/>
            <person name="Wortman J."/>
            <person name="Nusbaum C."/>
            <person name="Birren B."/>
        </authorList>
    </citation>
    <scope>NUCLEOTIDE SEQUENCE [LARGE SCALE GENOMIC DNA]</scope>
    <source>
        <strain evidence="2 3">C83</strain>
    </source>
</reference>
<feature type="region of interest" description="Disordered" evidence="1">
    <location>
        <begin position="1"/>
        <end position="62"/>
    </location>
</feature>
<gene>
    <name evidence="2" type="ORF">HMPREF0045_00083</name>
</gene>
<dbReference type="AlphaFoldDB" id="G9PDK0"/>
<feature type="compositionally biased region" description="Polar residues" evidence="1">
    <location>
        <begin position="48"/>
        <end position="61"/>
    </location>
</feature>
<dbReference type="HOGENOM" id="CLU_1500429_0_0_11"/>